<keyword evidence="3 4" id="KW-0413">Isomerase</keyword>
<name>A0A2X4WB48_LEDLE</name>
<dbReference type="KEGG" id="blen:NCTC4824_03199"/>
<proteinExistence type="inferred from homology"/>
<dbReference type="GO" id="GO:0008909">
    <property type="term" value="F:isochorismate synthase activity"/>
    <property type="evidence" value="ECO:0007669"/>
    <property type="project" value="UniProtKB-UniRule"/>
</dbReference>
<dbReference type="EC" id="5.4.4.2" evidence="4"/>
<dbReference type="UniPathway" id="UPA00079"/>
<dbReference type="HAMAP" id="MF_01935">
    <property type="entry name" value="MenF"/>
    <property type="match status" value="1"/>
</dbReference>
<dbReference type="InterPro" id="IPR005801">
    <property type="entry name" value="ADC_synthase"/>
</dbReference>
<accession>A0A2X4WB48</accession>
<dbReference type="UniPathway" id="UPA01057">
    <property type="reaction ID" value="UER00163"/>
</dbReference>
<gene>
    <name evidence="4 6" type="primary">menF</name>
    <name evidence="6" type="ORF">NCTC4824_03199</name>
</gene>
<evidence type="ECO:0000259" key="5">
    <source>
        <dbReference type="Pfam" id="PF00425"/>
    </source>
</evidence>
<evidence type="ECO:0000256" key="3">
    <source>
        <dbReference type="ARBA" id="ARBA00023235"/>
    </source>
</evidence>
<feature type="active site" description="Proton acceptor" evidence="4">
    <location>
        <position position="219"/>
    </location>
</feature>
<dbReference type="Pfam" id="PF00425">
    <property type="entry name" value="Chorismate_bind"/>
    <property type="match status" value="1"/>
</dbReference>
<sequence length="462" mass="52622">MLTKTLMKSRFDRASKQVKHNDQAKLYSFTIKIDPCDPILFYKNNQHLYEGKSFFWKSPDEDFSLVGLGAAYIIKRNSSTSDRFKYIEKKWNKLCEQATIENPYEVPGTGPLLFGGFSFDANSMKEEEWNSFDQSLFYLPEFLLTVVDSVYYVTVNHFSEKYATIEEAKVLIDQLISNAVMYQQSEPVPIIKQEEIEPNDWVEKVEEIVQDLKQTSLQKVVMARKMKLKFAEPANIPHVIQQLVLQQPNSFIFALNVEKSCFLGASPERLVKKTGSEVLSTSLAGSIERGSDLKEDKELEKQLLHDQKNLFEHQLVVSMIKDALGPHCDKMNIPTQPMIMKTPDIQHLYTPVVGQMKPENSILQVLEGLHPTPALGGVPTKDALEIIRKKEEMDRGFYAAPVGWMDYRGNGEFIVAIRSGLIKEDEAYLYAGCGLVSESKPEDELIETRIKFRPMLRATGGN</sequence>
<dbReference type="InterPro" id="IPR015890">
    <property type="entry name" value="Chorismate_C"/>
</dbReference>
<dbReference type="Gene3D" id="3.60.120.10">
    <property type="entry name" value="Anthranilate synthase"/>
    <property type="match status" value="1"/>
</dbReference>
<evidence type="ECO:0000256" key="4">
    <source>
        <dbReference type="HAMAP-Rule" id="MF_01935"/>
    </source>
</evidence>
<comment type="pathway">
    <text evidence="4">Quinol/quinone metabolism; 1,4-dihydroxy-2-naphthoate biosynthesis; 1,4-dihydroxy-2-naphthoate from chorismate: step 1/7.</text>
</comment>
<comment type="function">
    <text evidence="4">Catalyzes the conversion of chorismate to isochorismate.</text>
</comment>
<reference evidence="6 7" key="1">
    <citation type="submission" date="2018-06" db="EMBL/GenBank/DDBJ databases">
        <authorList>
            <consortium name="Pathogen Informatics"/>
            <person name="Doyle S."/>
        </authorList>
    </citation>
    <scope>NUCLEOTIDE SEQUENCE [LARGE SCALE GENOMIC DNA]</scope>
    <source>
        <strain evidence="6 7">NCTC4824</strain>
    </source>
</reference>
<evidence type="ECO:0000256" key="2">
    <source>
        <dbReference type="ARBA" id="ARBA00005297"/>
    </source>
</evidence>
<feature type="binding site" evidence="4">
    <location>
        <position position="312"/>
    </location>
    <ligand>
        <name>Mg(2+)</name>
        <dbReference type="ChEBI" id="CHEBI:18420"/>
    </ligand>
</feature>
<feature type="binding site" evidence="4">
    <location>
        <position position="447"/>
    </location>
    <ligand>
        <name>Mg(2+)</name>
        <dbReference type="ChEBI" id="CHEBI:18420"/>
    </ligand>
</feature>
<keyword evidence="4" id="KW-0460">Magnesium</keyword>
<dbReference type="InterPro" id="IPR034681">
    <property type="entry name" value="MenF"/>
</dbReference>
<dbReference type="PANTHER" id="PTHR42839">
    <property type="entry name" value="ISOCHORISMATE SYNTHASE ENTC"/>
    <property type="match status" value="1"/>
</dbReference>
<comment type="similarity">
    <text evidence="2 4">Belongs to the isochorismate synthase family.</text>
</comment>
<keyword evidence="4" id="KW-0474">Menaquinone biosynthesis</keyword>
<keyword evidence="4" id="KW-0479">Metal-binding</keyword>
<dbReference type="GO" id="GO:0009234">
    <property type="term" value="P:menaquinone biosynthetic process"/>
    <property type="evidence" value="ECO:0007669"/>
    <property type="project" value="UniProtKB-UniRule"/>
</dbReference>
<dbReference type="Proteomes" id="UP000249134">
    <property type="component" value="Chromosome 1"/>
</dbReference>
<evidence type="ECO:0000256" key="1">
    <source>
        <dbReference type="ARBA" id="ARBA00000799"/>
    </source>
</evidence>
<dbReference type="AlphaFoldDB" id="A0A2X4WB48"/>
<feature type="domain" description="Chorismate-utilising enzyme C-terminal" evidence="5">
    <location>
        <begin position="199"/>
        <end position="451"/>
    </location>
</feature>
<dbReference type="SUPFAM" id="SSF56322">
    <property type="entry name" value="ADC synthase"/>
    <property type="match status" value="1"/>
</dbReference>
<feature type="active site" description="Proton donor" evidence="4">
    <location>
        <position position="268"/>
    </location>
</feature>
<dbReference type="NCBIfam" id="TIGR00543">
    <property type="entry name" value="isochor_syn"/>
    <property type="match status" value="1"/>
</dbReference>
<dbReference type="STRING" id="1348624.GCA_001591545_03678"/>
<organism evidence="6 7">
    <name type="scientific">Lederbergia lenta</name>
    <name type="common">Bacillus lentus</name>
    <dbReference type="NCBI Taxonomy" id="1467"/>
    <lineage>
        <taxon>Bacteria</taxon>
        <taxon>Bacillati</taxon>
        <taxon>Bacillota</taxon>
        <taxon>Bacilli</taxon>
        <taxon>Bacillales</taxon>
        <taxon>Bacillaceae</taxon>
        <taxon>Lederbergia</taxon>
    </lineage>
</organism>
<evidence type="ECO:0000313" key="6">
    <source>
        <dbReference type="EMBL" id="SQI61386.1"/>
    </source>
</evidence>
<comment type="pathway">
    <text evidence="4">Quinol/quinone metabolism; menaquinone biosynthesis.</text>
</comment>
<protein>
    <recommendedName>
        <fullName evidence="4">Isochorismate synthase MenF</fullName>
        <ecNumber evidence="4">5.4.4.2</ecNumber>
    </recommendedName>
    <alternativeName>
        <fullName evidence="4">Isochorismate mutase</fullName>
    </alternativeName>
</protein>
<comment type="catalytic activity">
    <reaction evidence="1 4">
        <text>chorismate = isochorismate</text>
        <dbReference type="Rhea" id="RHEA:18985"/>
        <dbReference type="ChEBI" id="CHEBI:29748"/>
        <dbReference type="ChEBI" id="CHEBI:29780"/>
        <dbReference type="EC" id="5.4.4.2"/>
    </reaction>
</comment>
<dbReference type="RefSeq" id="WP_082788815.1">
    <property type="nucleotide sequence ID" value="NZ_LS483476.1"/>
</dbReference>
<evidence type="ECO:0000313" key="7">
    <source>
        <dbReference type="Proteomes" id="UP000249134"/>
    </source>
</evidence>
<dbReference type="PANTHER" id="PTHR42839:SF1">
    <property type="entry name" value="ISOCHORISMATE SYNTHASE MENF"/>
    <property type="match status" value="1"/>
</dbReference>
<comment type="cofactor">
    <cofactor evidence="4">
        <name>Mg(2+)</name>
        <dbReference type="ChEBI" id="CHEBI:18420"/>
    </cofactor>
</comment>
<dbReference type="GO" id="GO:0000287">
    <property type="term" value="F:magnesium ion binding"/>
    <property type="evidence" value="ECO:0007669"/>
    <property type="project" value="UniProtKB-UniRule"/>
</dbReference>
<dbReference type="EMBL" id="LS483476">
    <property type="protein sequence ID" value="SQI61386.1"/>
    <property type="molecule type" value="Genomic_DNA"/>
</dbReference>
<dbReference type="InterPro" id="IPR004561">
    <property type="entry name" value="IsoChor_synthase"/>
</dbReference>
<keyword evidence="7" id="KW-1185">Reference proteome</keyword>
<dbReference type="GO" id="GO:0009697">
    <property type="term" value="P:salicylic acid biosynthetic process"/>
    <property type="evidence" value="ECO:0007669"/>
    <property type="project" value="TreeGrafter"/>
</dbReference>